<dbReference type="PANTHER" id="PTHR10699:SF11">
    <property type="entry name" value="IGLOO, ISOFORM A"/>
    <property type="match status" value="1"/>
</dbReference>
<dbReference type="InterPro" id="IPR047579">
    <property type="entry name" value="DD_CABYR_SP17"/>
</dbReference>
<feature type="compositionally biased region" description="Basic and acidic residues" evidence="1">
    <location>
        <begin position="1598"/>
        <end position="1632"/>
    </location>
</feature>
<evidence type="ECO:0000256" key="1">
    <source>
        <dbReference type="SAM" id="MobiDB-lite"/>
    </source>
</evidence>
<feature type="compositionally biased region" description="Basic and acidic residues" evidence="1">
    <location>
        <begin position="2261"/>
        <end position="2275"/>
    </location>
</feature>
<feature type="compositionally biased region" description="Basic and acidic residues" evidence="1">
    <location>
        <begin position="991"/>
        <end position="1031"/>
    </location>
</feature>
<feature type="compositionally biased region" description="Polar residues" evidence="1">
    <location>
        <begin position="1976"/>
        <end position="1990"/>
    </location>
</feature>
<feature type="compositionally biased region" description="Basic and acidic residues" evidence="1">
    <location>
        <begin position="1381"/>
        <end position="1406"/>
    </location>
</feature>
<feature type="region of interest" description="Disordered" evidence="1">
    <location>
        <begin position="1976"/>
        <end position="2122"/>
    </location>
</feature>
<feature type="compositionally biased region" description="Basic and acidic residues" evidence="1">
    <location>
        <begin position="1415"/>
        <end position="1437"/>
    </location>
</feature>
<feature type="compositionally biased region" description="Basic and acidic residues" evidence="1">
    <location>
        <begin position="1448"/>
        <end position="1471"/>
    </location>
</feature>
<feature type="compositionally biased region" description="Low complexity" evidence="1">
    <location>
        <begin position="1701"/>
        <end position="1717"/>
    </location>
</feature>
<feature type="compositionally biased region" description="Basic and acidic residues" evidence="1">
    <location>
        <begin position="461"/>
        <end position="496"/>
    </location>
</feature>
<name>A0A139WHB3_TRICA</name>
<feature type="domain" description="RIIa" evidence="2">
    <location>
        <begin position="23"/>
        <end position="60"/>
    </location>
</feature>
<gene>
    <name evidence="3" type="primary">AUGUSTUS-3.0.2_14547</name>
    <name evidence="3" type="ORF">TcasGA2_TC014547</name>
</gene>
<dbReference type="Pfam" id="PF02197">
    <property type="entry name" value="RIIa"/>
    <property type="match status" value="1"/>
</dbReference>
<feature type="compositionally biased region" description="Basic and acidic residues" evidence="1">
    <location>
        <begin position="1293"/>
        <end position="1319"/>
    </location>
</feature>
<feature type="compositionally biased region" description="Basic and acidic residues" evidence="1">
    <location>
        <begin position="1043"/>
        <end position="1076"/>
    </location>
</feature>
<feature type="region of interest" description="Disordered" evidence="1">
    <location>
        <begin position="2255"/>
        <end position="2277"/>
    </location>
</feature>
<feature type="region of interest" description="Disordered" evidence="1">
    <location>
        <begin position="941"/>
        <end position="961"/>
    </location>
</feature>
<dbReference type="SUPFAM" id="SSF52540">
    <property type="entry name" value="P-loop containing nucleoside triphosphate hydrolases"/>
    <property type="match status" value="1"/>
</dbReference>
<feature type="compositionally biased region" description="Polar residues" evidence="1">
    <location>
        <begin position="2010"/>
        <end position="2036"/>
    </location>
</feature>
<feature type="region of interest" description="Disordered" evidence="1">
    <location>
        <begin position="280"/>
        <end position="644"/>
    </location>
</feature>
<dbReference type="InParanoid" id="A0A139WHB3"/>
<feature type="compositionally biased region" description="Basic and acidic residues" evidence="1">
    <location>
        <begin position="1676"/>
        <end position="1689"/>
    </location>
</feature>
<feature type="compositionally biased region" description="Polar residues" evidence="1">
    <location>
        <begin position="407"/>
        <end position="430"/>
    </location>
</feature>
<evidence type="ECO:0000313" key="3">
    <source>
        <dbReference type="EMBL" id="KYB27299.1"/>
    </source>
</evidence>
<dbReference type="InterPro" id="IPR000048">
    <property type="entry name" value="IQ_motif_EF-hand-BS"/>
</dbReference>
<feature type="compositionally biased region" description="Basic and acidic residues" evidence="1">
    <location>
        <begin position="506"/>
        <end position="582"/>
    </location>
</feature>
<feature type="compositionally biased region" description="Basic and acidic residues" evidence="1">
    <location>
        <begin position="1479"/>
        <end position="1565"/>
    </location>
</feature>
<dbReference type="SUPFAM" id="SSF47391">
    <property type="entry name" value="Dimerization-anchoring domain of cAMP-dependent PK regulatory subunit"/>
    <property type="match status" value="1"/>
</dbReference>
<keyword evidence="4" id="KW-1185">Reference proteome</keyword>
<evidence type="ECO:0000259" key="2">
    <source>
        <dbReference type="SMART" id="SM00394"/>
    </source>
</evidence>
<feature type="region of interest" description="Disordered" evidence="1">
    <location>
        <begin position="129"/>
        <end position="249"/>
    </location>
</feature>
<feature type="compositionally biased region" description="Basic and acidic residues" evidence="1">
    <location>
        <begin position="1643"/>
        <end position="1669"/>
    </location>
</feature>
<sequence>MQMATSIETDTGEMIVKRVSVPVGLEELMEGLTKEVLSKKPKDIYLFASEYFAHLLNLREKGSLKATVGKRAQSVTKQIPANNLGKNLKIKSNSVDAVKNLSRQISLRSSSPANKTLTTKKITLEDKNAEKTKSFLNKRKARKTSKDNSSTSSSSSKQQSVDEKSEKKTPRSRERSVNKNEEKSTKTPHKRSQEGVKQEKSASKSKVEEKKKEVTKHVPKAVSVESSTEDKSENMKKDVEIIDNKNPEDNCIGCSMTTDRATDLLVKKTDKEAEVATAISHVNEETEATSNNQTDSNNNKEIEETVSSLDEVDSSVFSQITGIKKNEVEKKESINKAESQEIEKSELNKQDMIDSSNEESLNKKKKEAEEKPSDTISSDLVSSVSELQESNETKSLQNKKQKEEIQTQEMNKTTTKALSSTEEDVTSNLKTENETQMKHLPDKTTNETTNQEKNNSCETETGVKKDETNVLDNKENTNDKHKASSEKDIKNTKNEADSTSSSKVIYETDKTENLKENVEHEKAKDIKSSSKDVDEINDKENEKISVESNKENASENQENKKEIDVNNTTQDKKEKVPEEMSKLTKIPTPLMPANNGNVQEISKENKINKQEQKDVRSKDSIKIKNNKSKSLSQESLKTKDEKAARNVKRVKSVDLINKNQLEATKSKTFVKTNKTQNNETTKESTVAPENKNVRKKRSTSVEVPKETNLSKTIKQTSFDSSKLREELKQVDEIGKVTAFKTSYNPYILRQEIKQASQKSEEKNPFETIAKDVTAAIKIQTAWRGFTARKKTNKLQNDRKSTVDENQKKTEVTQGTDNKSAFEDIAKDVAAAIKIQSMWRGFLARKKNNKLTQSSKNDKKNKNESKTVKGLEEIEKQKVTHASEKIEAEETNTPEKRSGFESIAKDVTAAIKIQSVWRGFLSRKRKKHEEYKAVQAVDINREPEKKDVEQTSKENKIQDKNNKLENIVKDVAAAIKIQSIWRGFLVRKKTKKSDNDIERNENTPKVMVDKEIINKEQKVDPSIETSNDKQSNEAKSISGNVDENENRNKSKRKEEHQETKEVEKRDSKIKDDEKSDKVTTSALVIAEKNDKLVDSKEKLNNSEGSSTGNANTNIKTTKNFVKSDVESSKNKESVAKTSDENNLNQVQIKDVNENVTQEKDNTKEKLDEKIELTDVETSSTTDIKKDEHDKTTIEENKTPQNKFTDDKNSTAEEGTKVKTTEDVTDVETLKLNDQMKPEKENGHEKPENKKIVRKENKAEQNKLSNDKNFTDIQEETKVKTTDDVADSQIQKVNEQTKQENEKDQKKPKQENKETTKKEDTTGQNKLNDVKKSTVIQKETKLETIEKTIENVRNDEIKQGTEDQKQSKQENEKTAKTGQNKVSDVKKTPSLQEETKSEMKQKTNKNEIDDNNQEKINQIKKEKDNKDDKTSTPQEKEIIDATNTQQLSRIETEEKNEIKQNENGIKSDKEKSKTINSLSSNEKDMKEARNTTVNEAKKEKKKDKQEISKEKQYSVEKEKQNVEKIKPENGKNPKQIDADFKNEETDKKNSADQSDQNKTEQGVEKSTSKVSLQSTNKSDHNESTTKNNELSTNKLNGTDSESKSNKETNIDKIKEVTADKSHEIQTTRNEKEVKVGSSVDATNVESKKINDKQENHDKNSNSKQDNLKTKLENTTSNEKAKLLVEKSDSKNLPDNNQSEKIINKNSTTSESNSQNTNKNLQNPATKEHKEKIDETQGPDKETKIEPKLQEELLVKKNGMKLDKENSKKIVNEEKTNAMSMADAVLKIQALWRGFRARKQFERVFGTSVKKEVKNKEALEARKMDKTKAISKIQALWRGYQVRKGIREFDKKLSEQQQPAECDELPWHRGLSDDAIFKAACKIQAGVRGYMVRKKGSYNKGTLKSITEEPTDEKLSDEQVLEALNQLQEVPEEPPFIKAHKNPEKSVLPANEPNKSNQSPPILNKNELGSNLEKAKVSINATTGNEIPKNSTTESKEDNKTTENDVEFIAGELNSSTANKLSDSNSAPLIDDSISNSVVNKAEVDPISREEPGYEDAPTRPVTSNKKEKGEDDKEKNKNDVKTEPESQESSHSGDSIAKKEFADETNQNLSEEAGEKLRPGEDELAKTVDINAEIAKMSKTVLEEEIENYNKHLQEMAAKNYEEFIDTSTLKKEPPVEKDNKITSEFKNNELNNKLNKSSLENEIEKSTKVLQKNVLEKKDMSTETEIHEENAAASNVKTEKEILRVHIPLRELSDIKEEDTDDKSPIDASKNLDTKTRKSPTTTISLVHTGELHDAIAVPIPVTPPGGQASPPGLVNTGELHDNVVPLSVQLNEAPPAGAEVLTSPVSNSITTEAQASNKDASTCEAQPDKTTPSSDSMETEKRNNASIQKKSMEAEAATKIQAGFRGYQVRKQLKNKVKLRFFN</sequence>
<dbReference type="PROSITE" id="PS50096">
    <property type="entry name" value="IQ"/>
    <property type="match status" value="8"/>
</dbReference>
<feature type="compositionally biased region" description="Basic and acidic residues" evidence="1">
    <location>
        <begin position="2062"/>
        <end position="2082"/>
    </location>
</feature>
<feature type="region of interest" description="Disordered" evidence="1">
    <location>
        <begin position="1941"/>
        <end position="1963"/>
    </location>
</feature>
<dbReference type="InterPro" id="IPR003117">
    <property type="entry name" value="cAMP_dep_PK_reg_su_I/II_a/b"/>
</dbReference>
<feature type="compositionally biased region" description="Polar residues" evidence="1">
    <location>
        <begin position="1100"/>
        <end position="1119"/>
    </location>
</feature>
<organism evidence="3 4">
    <name type="scientific">Tribolium castaneum</name>
    <name type="common">Red flour beetle</name>
    <dbReference type="NCBI Taxonomy" id="7070"/>
    <lineage>
        <taxon>Eukaryota</taxon>
        <taxon>Metazoa</taxon>
        <taxon>Ecdysozoa</taxon>
        <taxon>Arthropoda</taxon>
        <taxon>Hexapoda</taxon>
        <taxon>Insecta</taxon>
        <taxon>Pterygota</taxon>
        <taxon>Neoptera</taxon>
        <taxon>Endopterygota</taxon>
        <taxon>Coleoptera</taxon>
        <taxon>Polyphaga</taxon>
        <taxon>Cucujiformia</taxon>
        <taxon>Tenebrionidae</taxon>
        <taxon>Tenebrionidae incertae sedis</taxon>
        <taxon>Tribolium</taxon>
    </lineage>
</organism>
<feature type="compositionally biased region" description="Basic and acidic residues" evidence="1">
    <location>
        <begin position="1149"/>
        <end position="1171"/>
    </location>
</feature>
<reference evidence="3 4" key="2">
    <citation type="journal article" date="2010" name="Nucleic Acids Res.">
        <title>BeetleBase in 2010: revisions to provide comprehensive genomic information for Tribolium castaneum.</title>
        <authorList>
            <person name="Kim H.S."/>
            <person name="Murphy T."/>
            <person name="Xia J."/>
            <person name="Caragea D."/>
            <person name="Park Y."/>
            <person name="Beeman R.W."/>
            <person name="Lorenzen M.D."/>
            <person name="Butcher S."/>
            <person name="Manak J.R."/>
            <person name="Brown S.J."/>
        </authorList>
    </citation>
    <scope>GENOME REANNOTATION</scope>
    <source>
        <strain evidence="3 4">Georgia GA2</strain>
    </source>
</reference>
<feature type="compositionally biased region" description="Basic and acidic residues" evidence="1">
    <location>
        <begin position="431"/>
        <end position="445"/>
    </location>
</feature>
<feature type="compositionally biased region" description="Basic and acidic residues" evidence="1">
    <location>
        <begin position="1723"/>
        <end position="1745"/>
    </location>
</feature>
<feature type="compositionally biased region" description="Basic and acidic residues" evidence="1">
    <location>
        <begin position="1991"/>
        <end position="2000"/>
    </location>
</feature>
<feature type="compositionally biased region" description="Polar residues" evidence="1">
    <location>
        <begin position="288"/>
        <end position="297"/>
    </location>
</feature>
<dbReference type="STRING" id="7070.A0A139WHB3"/>
<dbReference type="Pfam" id="PF00612">
    <property type="entry name" value="IQ"/>
    <property type="match status" value="8"/>
</dbReference>
<evidence type="ECO:0000313" key="4">
    <source>
        <dbReference type="Proteomes" id="UP000007266"/>
    </source>
</evidence>
<feature type="region of interest" description="Disordered" evidence="1">
    <location>
        <begin position="987"/>
        <end position="1745"/>
    </location>
</feature>
<dbReference type="InterPro" id="IPR027417">
    <property type="entry name" value="P-loop_NTPase"/>
</dbReference>
<proteinExistence type="predicted"/>
<dbReference type="PANTHER" id="PTHR10699">
    <property type="entry name" value="NEUROMODULIN"/>
    <property type="match status" value="1"/>
</dbReference>
<dbReference type="SMART" id="SM00015">
    <property type="entry name" value="IQ"/>
    <property type="match status" value="8"/>
</dbReference>
<feature type="compositionally biased region" description="Basic and acidic residues" evidence="1">
    <location>
        <begin position="324"/>
        <end position="352"/>
    </location>
</feature>
<feature type="region of interest" description="Disordered" evidence="1">
    <location>
        <begin position="667"/>
        <end position="708"/>
    </location>
</feature>
<feature type="compositionally biased region" description="Polar residues" evidence="1">
    <location>
        <begin position="1582"/>
        <end position="1597"/>
    </location>
</feature>
<protein>
    <recommendedName>
        <fullName evidence="2">RIIa domain-containing protein</fullName>
    </recommendedName>
</protein>
<feature type="region of interest" description="Disordered" evidence="1">
    <location>
        <begin position="847"/>
        <end position="869"/>
    </location>
</feature>
<feature type="compositionally biased region" description="Polar residues" evidence="1">
    <location>
        <begin position="374"/>
        <end position="398"/>
    </location>
</feature>
<feature type="compositionally biased region" description="Basic and acidic residues" evidence="1">
    <location>
        <begin position="1120"/>
        <end position="1138"/>
    </location>
</feature>
<feature type="compositionally biased region" description="Polar residues" evidence="1">
    <location>
        <begin position="2352"/>
        <end position="2376"/>
    </location>
</feature>
<dbReference type="GO" id="GO:0005516">
    <property type="term" value="F:calmodulin binding"/>
    <property type="evidence" value="ECO:0000318"/>
    <property type="project" value="GO_Central"/>
</dbReference>
<accession>A0A139WHB3</accession>
<feature type="compositionally biased region" description="Basic and acidic residues" evidence="1">
    <location>
        <begin position="360"/>
        <end position="373"/>
    </location>
</feature>
<feature type="compositionally biased region" description="Basic and acidic residues" evidence="1">
    <location>
        <begin position="2111"/>
        <end position="2122"/>
    </location>
</feature>
<reference evidence="3 4" key="1">
    <citation type="journal article" date="2008" name="Nature">
        <title>The genome of the model beetle and pest Tribolium castaneum.</title>
        <authorList>
            <consortium name="Tribolium Genome Sequencing Consortium"/>
            <person name="Richards S."/>
            <person name="Gibbs R.A."/>
            <person name="Weinstock G.M."/>
            <person name="Brown S.J."/>
            <person name="Denell R."/>
            <person name="Beeman R.W."/>
            <person name="Gibbs R."/>
            <person name="Beeman R.W."/>
            <person name="Brown S.J."/>
            <person name="Bucher G."/>
            <person name="Friedrich M."/>
            <person name="Grimmelikhuijzen C.J."/>
            <person name="Klingler M."/>
            <person name="Lorenzen M."/>
            <person name="Richards S."/>
            <person name="Roth S."/>
            <person name="Schroder R."/>
            <person name="Tautz D."/>
            <person name="Zdobnov E.M."/>
            <person name="Muzny D."/>
            <person name="Gibbs R.A."/>
            <person name="Weinstock G.M."/>
            <person name="Attaway T."/>
            <person name="Bell S."/>
            <person name="Buhay C.J."/>
            <person name="Chandrabose M.N."/>
            <person name="Chavez D."/>
            <person name="Clerk-Blankenburg K.P."/>
            <person name="Cree A."/>
            <person name="Dao M."/>
            <person name="Davis C."/>
            <person name="Chacko J."/>
            <person name="Dinh H."/>
            <person name="Dugan-Rocha S."/>
            <person name="Fowler G."/>
            <person name="Garner T.T."/>
            <person name="Garnes J."/>
            <person name="Gnirke A."/>
            <person name="Hawes A."/>
            <person name="Hernandez J."/>
            <person name="Hines S."/>
            <person name="Holder M."/>
            <person name="Hume J."/>
            <person name="Jhangiani S.N."/>
            <person name="Joshi V."/>
            <person name="Khan Z.M."/>
            <person name="Jackson L."/>
            <person name="Kovar C."/>
            <person name="Kowis A."/>
            <person name="Lee S."/>
            <person name="Lewis L.R."/>
            <person name="Margolis J."/>
            <person name="Morgan M."/>
            <person name="Nazareth L.V."/>
            <person name="Nguyen N."/>
            <person name="Okwuonu G."/>
            <person name="Parker D."/>
            <person name="Richards S."/>
            <person name="Ruiz S.J."/>
            <person name="Santibanez J."/>
            <person name="Savard J."/>
            <person name="Scherer S.E."/>
            <person name="Schneider B."/>
            <person name="Sodergren E."/>
            <person name="Tautz D."/>
            <person name="Vattahil S."/>
            <person name="Villasana D."/>
            <person name="White C.S."/>
            <person name="Wright R."/>
            <person name="Park Y."/>
            <person name="Beeman R.W."/>
            <person name="Lord J."/>
            <person name="Oppert B."/>
            <person name="Lorenzen M."/>
            <person name="Brown S."/>
            <person name="Wang L."/>
            <person name="Savard J."/>
            <person name="Tautz D."/>
            <person name="Richards S."/>
            <person name="Weinstock G."/>
            <person name="Gibbs R.A."/>
            <person name="Liu Y."/>
            <person name="Worley K."/>
            <person name="Weinstock G."/>
            <person name="Elsik C.G."/>
            <person name="Reese J.T."/>
            <person name="Elhaik E."/>
            <person name="Landan G."/>
            <person name="Graur D."/>
            <person name="Arensburger P."/>
            <person name="Atkinson P."/>
            <person name="Beeman R.W."/>
            <person name="Beidler J."/>
            <person name="Brown S.J."/>
            <person name="Demuth J.P."/>
            <person name="Drury D.W."/>
            <person name="Du Y.Z."/>
            <person name="Fujiwara H."/>
            <person name="Lorenzen M."/>
            <person name="Maselli V."/>
            <person name="Osanai M."/>
            <person name="Park Y."/>
            <person name="Robertson H.M."/>
            <person name="Tu Z."/>
            <person name="Wang J.J."/>
            <person name="Wang S."/>
            <person name="Richards S."/>
            <person name="Song H."/>
            <person name="Zhang L."/>
            <person name="Sodergren E."/>
            <person name="Werner D."/>
            <person name="Stanke M."/>
            <person name="Morgenstern B."/>
            <person name="Solovyev V."/>
            <person name="Kosarev P."/>
            <person name="Brown G."/>
            <person name="Chen H.C."/>
            <person name="Ermolaeva O."/>
            <person name="Hlavina W."/>
            <person name="Kapustin Y."/>
            <person name="Kiryutin B."/>
            <person name="Kitts P."/>
            <person name="Maglott D."/>
            <person name="Pruitt K."/>
            <person name="Sapojnikov V."/>
            <person name="Souvorov A."/>
            <person name="Mackey A.J."/>
            <person name="Waterhouse R.M."/>
            <person name="Wyder S."/>
            <person name="Zdobnov E.M."/>
            <person name="Zdobnov E.M."/>
            <person name="Wyder S."/>
            <person name="Kriventseva E.V."/>
            <person name="Kadowaki T."/>
            <person name="Bork P."/>
            <person name="Aranda M."/>
            <person name="Bao R."/>
            <person name="Beermann A."/>
            <person name="Berns N."/>
            <person name="Bolognesi R."/>
            <person name="Bonneton F."/>
            <person name="Bopp D."/>
            <person name="Brown S.J."/>
            <person name="Bucher G."/>
            <person name="Butts T."/>
            <person name="Chaumot A."/>
            <person name="Denell R.E."/>
            <person name="Ferrier D.E."/>
            <person name="Friedrich M."/>
            <person name="Gordon C.M."/>
            <person name="Jindra M."/>
            <person name="Klingler M."/>
            <person name="Lan Q."/>
            <person name="Lattorff H.M."/>
            <person name="Laudet V."/>
            <person name="von Levetsow C."/>
            <person name="Liu Z."/>
            <person name="Lutz R."/>
            <person name="Lynch J.A."/>
            <person name="da Fonseca R.N."/>
            <person name="Posnien N."/>
            <person name="Reuter R."/>
            <person name="Roth S."/>
            <person name="Savard J."/>
            <person name="Schinko J.B."/>
            <person name="Schmitt C."/>
            <person name="Schoppmeier M."/>
            <person name="Schroder R."/>
            <person name="Shippy T.D."/>
            <person name="Simonnet F."/>
            <person name="Marques-Souza H."/>
            <person name="Tautz D."/>
            <person name="Tomoyasu Y."/>
            <person name="Trauner J."/>
            <person name="Van der Zee M."/>
            <person name="Vervoort M."/>
            <person name="Wittkopp N."/>
            <person name="Wimmer E.A."/>
            <person name="Yang X."/>
            <person name="Jones A.K."/>
            <person name="Sattelle D.B."/>
            <person name="Ebert P.R."/>
            <person name="Nelson D."/>
            <person name="Scott J.G."/>
            <person name="Beeman R.W."/>
            <person name="Muthukrishnan S."/>
            <person name="Kramer K.J."/>
            <person name="Arakane Y."/>
            <person name="Beeman R.W."/>
            <person name="Zhu Q."/>
            <person name="Hogenkamp D."/>
            <person name="Dixit R."/>
            <person name="Oppert B."/>
            <person name="Jiang H."/>
            <person name="Zou Z."/>
            <person name="Marshall J."/>
            <person name="Elpidina E."/>
            <person name="Vinokurov K."/>
            <person name="Oppert C."/>
            <person name="Zou Z."/>
            <person name="Evans J."/>
            <person name="Lu Z."/>
            <person name="Zhao P."/>
            <person name="Sumathipala N."/>
            <person name="Altincicek B."/>
            <person name="Vilcinskas A."/>
            <person name="Williams M."/>
            <person name="Hultmark D."/>
            <person name="Hetru C."/>
            <person name="Jiang H."/>
            <person name="Grimmelikhuijzen C.J."/>
            <person name="Hauser F."/>
            <person name="Cazzamali G."/>
            <person name="Williamson M."/>
            <person name="Park Y."/>
            <person name="Li B."/>
            <person name="Tanaka Y."/>
            <person name="Predel R."/>
            <person name="Neupert S."/>
            <person name="Schachtner J."/>
            <person name="Verleyen P."/>
            <person name="Raible F."/>
            <person name="Bork P."/>
            <person name="Friedrich M."/>
            <person name="Walden K.K."/>
            <person name="Robertson H.M."/>
            <person name="Angeli S."/>
            <person name="Foret S."/>
            <person name="Bucher G."/>
            <person name="Schuetz S."/>
            <person name="Maleszka R."/>
            <person name="Wimmer E.A."/>
            <person name="Beeman R.W."/>
            <person name="Lorenzen M."/>
            <person name="Tomoyasu Y."/>
            <person name="Miller S.C."/>
            <person name="Grossmann D."/>
            <person name="Bucher G."/>
        </authorList>
    </citation>
    <scope>NUCLEOTIDE SEQUENCE [LARGE SCALE GENOMIC DNA]</scope>
    <source>
        <strain evidence="3 4">Georgia GA2</strain>
    </source>
</reference>
<feature type="region of interest" description="Disordered" evidence="1">
    <location>
        <begin position="789"/>
        <end position="814"/>
    </location>
</feature>
<dbReference type="Gene3D" id="1.20.5.190">
    <property type="match status" value="3"/>
</dbReference>
<dbReference type="CDD" id="cd23767">
    <property type="entry name" value="IQCD"/>
    <property type="match status" value="1"/>
</dbReference>
<feature type="region of interest" description="Disordered" evidence="1">
    <location>
        <begin position="2352"/>
        <end position="2393"/>
    </location>
</feature>
<feature type="compositionally biased region" description="Basic and acidic residues" evidence="1">
    <location>
        <begin position="1326"/>
        <end position="1373"/>
    </location>
</feature>
<dbReference type="CDD" id="cd12100">
    <property type="entry name" value="DD_CABYR_SP17"/>
    <property type="match status" value="1"/>
</dbReference>
<dbReference type="eggNOG" id="ENOG502SARE">
    <property type="taxonomic scope" value="Eukaryota"/>
</dbReference>
<dbReference type="EMBL" id="KQ971343">
    <property type="protein sequence ID" value="KYB27299.1"/>
    <property type="molecule type" value="Genomic_DNA"/>
</dbReference>
<dbReference type="OMA" id="RGMQDRK"/>
<feature type="compositionally biased region" description="Basic and acidic residues" evidence="1">
    <location>
        <begin position="160"/>
        <end position="216"/>
    </location>
</feature>
<feature type="compositionally biased region" description="Basic and acidic residues" evidence="1">
    <location>
        <begin position="795"/>
        <end position="810"/>
    </location>
</feature>
<feature type="compositionally biased region" description="Basic and acidic residues" evidence="1">
    <location>
        <begin position="2039"/>
        <end position="2049"/>
    </location>
</feature>
<feature type="compositionally biased region" description="Basic and acidic residues" evidence="1">
    <location>
        <begin position="855"/>
        <end position="869"/>
    </location>
</feature>
<feature type="compositionally biased region" description="Low complexity" evidence="1">
    <location>
        <begin position="147"/>
        <end position="159"/>
    </location>
</feature>
<feature type="compositionally biased region" description="Basic and acidic residues" evidence="1">
    <location>
        <begin position="1181"/>
        <end position="1281"/>
    </location>
</feature>
<feature type="compositionally biased region" description="Basic and acidic residues" evidence="1">
    <location>
        <begin position="601"/>
        <end position="622"/>
    </location>
</feature>
<dbReference type="SMART" id="SM00394">
    <property type="entry name" value="RIIa"/>
    <property type="match status" value="1"/>
</dbReference>
<feature type="compositionally biased region" description="Basic and acidic residues" evidence="1">
    <location>
        <begin position="1086"/>
        <end position="1099"/>
    </location>
</feature>
<feature type="compositionally biased region" description="Basic and acidic residues" evidence="1">
    <location>
        <begin position="228"/>
        <end position="248"/>
    </location>
</feature>
<dbReference type="Gene3D" id="1.20.890.10">
    <property type="entry name" value="cAMP-dependent protein kinase regulatory subunit, dimerization-anchoring domain"/>
    <property type="match status" value="1"/>
</dbReference>
<feature type="compositionally biased region" description="Low complexity" evidence="1">
    <location>
        <begin position="671"/>
        <end position="685"/>
    </location>
</feature>
<dbReference type="Proteomes" id="UP000007266">
    <property type="component" value="Linkage group 5"/>
</dbReference>